<keyword evidence="2" id="KW-1185">Reference proteome</keyword>
<accession>A0ACC6P7C3</accession>
<organism evidence="1 2">
    <name type="scientific">Saccharibacillus sacchari</name>
    <dbReference type="NCBI Taxonomy" id="456493"/>
    <lineage>
        <taxon>Bacteria</taxon>
        <taxon>Bacillati</taxon>
        <taxon>Bacillota</taxon>
        <taxon>Bacilli</taxon>
        <taxon>Bacillales</taxon>
        <taxon>Paenibacillaceae</taxon>
        <taxon>Saccharibacillus</taxon>
    </lineage>
</organism>
<proteinExistence type="predicted"/>
<evidence type="ECO:0000313" key="1">
    <source>
        <dbReference type="EMBL" id="MEJ8302722.1"/>
    </source>
</evidence>
<name>A0ACC6P7C3_9BACL</name>
<reference evidence="1" key="1">
    <citation type="submission" date="2024-03" db="EMBL/GenBank/DDBJ databases">
        <title>Whole genome sequecning of epiphytes from Marcgravia umbellata leaves.</title>
        <authorList>
            <person name="Kumar G."/>
            <person name="Savka M.A."/>
        </authorList>
    </citation>
    <scope>NUCLEOTIDE SEQUENCE</scope>
    <source>
        <strain evidence="1">RIT_BL5</strain>
    </source>
</reference>
<gene>
    <name evidence="1" type="ORF">WKI47_02200</name>
</gene>
<evidence type="ECO:0000313" key="2">
    <source>
        <dbReference type="Proteomes" id="UP001380953"/>
    </source>
</evidence>
<dbReference type="EMBL" id="JBBKAR010000004">
    <property type="protein sequence ID" value="MEJ8302722.1"/>
    <property type="molecule type" value="Genomic_DNA"/>
</dbReference>
<protein>
    <submittedName>
        <fullName evidence="1">Uncharacterized protein</fullName>
    </submittedName>
</protein>
<sequence>MKFQYENFSCDVETFEREQDIMIRFYDAAKEPDKNRISDLVIVDPGYGYLCLKFKGDAALLGGYLNEAFFKSDDAMEAVVAFIENLYPQTQNVYMPYHIDRVRKTGDVEYNGEY</sequence>
<dbReference type="Proteomes" id="UP001380953">
    <property type="component" value="Unassembled WGS sequence"/>
</dbReference>
<comment type="caution">
    <text evidence="1">The sequence shown here is derived from an EMBL/GenBank/DDBJ whole genome shotgun (WGS) entry which is preliminary data.</text>
</comment>